<feature type="compositionally biased region" description="Basic and acidic residues" evidence="2">
    <location>
        <begin position="156"/>
        <end position="175"/>
    </location>
</feature>
<keyword evidence="3" id="KW-0812">Transmembrane</keyword>
<comment type="caution">
    <text evidence="4">The sequence shown here is derived from an EMBL/GenBank/DDBJ whole genome shotgun (WGS) entry which is preliminary data.</text>
</comment>
<dbReference type="Proteomes" id="UP000178413">
    <property type="component" value="Unassembled WGS sequence"/>
</dbReference>
<keyword evidence="1" id="KW-0175">Coiled coil</keyword>
<accession>A0A1G2MJK8</accession>
<organism evidence="4 5">
    <name type="scientific">Candidatus Taylorbacteria bacterium RIFCSPHIGHO2_02_FULL_44_12</name>
    <dbReference type="NCBI Taxonomy" id="1802308"/>
    <lineage>
        <taxon>Bacteria</taxon>
        <taxon>Candidatus Tayloriibacteriota</taxon>
    </lineage>
</organism>
<evidence type="ECO:0000256" key="3">
    <source>
        <dbReference type="SAM" id="Phobius"/>
    </source>
</evidence>
<feature type="compositionally biased region" description="Pro residues" evidence="2">
    <location>
        <begin position="128"/>
        <end position="141"/>
    </location>
</feature>
<feature type="region of interest" description="Disordered" evidence="2">
    <location>
        <begin position="420"/>
        <end position="439"/>
    </location>
</feature>
<keyword evidence="3" id="KW-1133">Transmembrane helix</keyword>
<reference evidence="4 5" key="1">
    <citation type="journal article" date="2016" name="Nat. Commun.">
        <title>Thousands of microbial genomes shed light on interconnected biogeochemical processes in an aquifer system.</title>
        <authorList>
            <person name="Anantharaman K."/>
            <person name="Brown C.T."/>
            <person name="Hug L.A."/>
            <person name="Sharon I."/>
            <person name="Castelle C.J."/>
            <person name="Probst A.J."/>
            <person name="Thomas B.C."/>
            <person name="Singh A."/>
            <person name="Wilkins M.J."/>
            <person name="Karaoz U."/>
            <person name="Brodie E.L."/>
            <person name="Williams K.H."/>
            <person name="Hubbard S.S."/>
            <person name="Banfield J.F."/>
        </authorList>
    </citation>
    <scope>NUCLEOTIDE SEQUENCE [LARGE SCALE GENOMIC DNA]</scope>
</reference>
<gene>
    <name evidence="4" type="ORF">A3D50_01045</name>
</gene>
<evidence type="ECO:0000256" key="2">
    <source>
        <dbReference type="SAM" id="MobiDB-lite"/>
    </source>
</evidence>
<evidence type="ECO:0000313" key="5">
    <source>
        <dbReference type="Proteomes" id="UP000178413"/>
    </source>
</evidence>
<feature type="transmembrane region" description="Helical" evidence="3">
    <location>
        <begin position="351"/>
        <end position="371"/>
    </location>
</feature>
<feature type="region of interest" description="Disordered" evidence="2">
    <location>
        <begin position="319"/>
        <end position="339"/>
    </location>
</feature>
<keyword evidence="3" id="KW-0472">Membrane</keyword>
<sequence>MKSKQSPETGTTNGTKMAENNPLSIIIDNDLNIVVNNPWVEKLVAEIRQTGNGQATVWPSQEVKMPMGTDNKVSLDNLKRNISPVPPGSYRAIIKAIYAMDAGGETEEKVIAFKLTKEQIDWLSAPAIKPPKPTMQHPPEPTSEASGQEEAQQMLKEVEERASARLEEERRREAAAKPPTPLPAAKVQPKKETVRIYLPSAPAEPAPGAPVEEKPAPSKVAPAQPQEDLRIGLQAERIKKQEAEKAQLAKQLEEEKRAAQTIVEEEKKKTAEAQRLAAELTLRLTAAQASVTAAQAAAPPSEMVNFQKKLDALAAKTASLSQLPPNPPPPIEEKSSDKKTDKLREIAKKGLPWWFIVGLVALLSLIGGTIFKKMVWEKRVTDTLPHSGGALQSLQEENKALKELLASKSVSPAAIPTPTNVADVGGASPTPTSPVGSGGQSVVVSGSGNAFHAPLILNGAHIPLVPVSWLCVSTTNSFSVPSGLNLRTGTVVYSWEEELLPGQIMDRLIDGPEWELSYEVRGFKYPVIDTAICLNSKWVETSQWSSSDRSGIPTTGQRFRIIPGMQSVTITFTVRKIRR</sequence>
<feature type="compositionally biased region" description="Low complexity" evidence="2">
    <location>
        <begin position="425"/>
        <end position="439"/>
    </location>
</feature>
<feature type="coiled-coil region" evidence="1">
    <location>
        <begin position="235"/>
        <end position="283"/>
    </location>
</feature>
<name>A0A1G2MJK8_9BACT</name>
<feature type="region of interest" description="Disordered" evidence="2">
    <location>
        <begin position="127"/>
        <end position="226"/>
    </location>
</feature>
<protein>
    <submittedName>
        <fullName evidence="4">Uncharacterized protein</fullName>
    </submittedName>
</protein>
<dbReference type="AlphaFoldDB" id="A0A1G2MJK8"/>
<dbReference type="EMBL" id="MHRM01000012">
    <property type="protein sequence ID" value="OHA24110.1"/>
    <property type="molecule type" value="Genomic_DNA"/>
</dbReference>
<proteinExistence type="predicted"/>
<evidence type="ECO:0000256" key="1">
    <source>
        <dbReference type="SAM" id="Coils"/>
    </source>
</evidence>
<evidence type="ECO:0000313" key="4">
    <source>
        <dbReference type="EMBL" id="OHA24110.1"/>
    </source>
</evidence>